<evidence type="ECO:0000313" key="4">
    <source>
        <dbReference type="EnsemblProtists" id="EKX55202"/>
    </source>
</evidence>
<evidence type="ECO:0000313" key="3">
    <source>
        <dbReference type="EMBL" id="EKX55202.1"/>
    </source>
</evidence>
<dbReference type="HOGENOM" id="CLU_630828_0_0_1"/>
<dbReference type="RefSeq" id="XP_005842182.1">
    <property type="nucleotide sequence ID" value="XM_005842125.1"/>
</dbReference>
<reference evidence="5" key="2">
    <citation type="submission" date="2012-11" db="EMBL/GenBank/DDBJ databases">
        <authorList>
            <person name="Kuo A."/>
            <person name="Curtis B.A."/>
            <person name="Tanifuji G."/>
            <person name="Burki F."/>
            <person name="Gruber A."/>
            <person name="Irimia M."/>
            <person name="Maruyama S."/>
            <person name="Arias M.C."/>
            <person name="Ball S.G."/>
            <person name="Gile G.H."/>
            <person name="Hirakawa Y."/>
            <person name="Hopkins J.F."/>
            <person name="Rensing S.A."/>
            <person name="Schmutz J."/>
            <person name="Symeonidi A."/>
            <person name="Elias M."/>
            <person name="Eveleigh R.J."/>
            <person name="Herman E.K."/>
            <person name="Klute M.J."/>
            <person name="Nakayama T."/>
            <person name="Obornik M."/>
            <person name="Reyes-Prieto A."/>
            <person name="Armbrust E.V."/>
            <person name="Aves S.J."/>
            <person name="Beiko R.G."/>
            <person name="Coutinho P."/>
            <person name="Dacks J.B."/>
            <person name="Durnford D.G."/>
            <person name="Fast N.M."/>
            <person name="Green B.R."/>
            <person name="Grisdale C."/>
            <person name="Hempe F."/>
            <person name="Henrissat B."/>
            <person name="Hoppner M.P."/>
            <person name="Ishida K.-I."/>
            <person name="Kim E."/>
            <person name="Koreny L."/>
            <person name="Kroth P.G."/>
            <person name="Liu Y."/>
            <person name="Malik S.-B."/>
            <person name="Maier U.G."/>
            <person name="McRose D."/>
            <person name="Mock T."/>
            <person name="Neilson J.A."/>
            <person name="Onodera N.T."/>
            <person name="Poole A.M."/>
            <person name="Pritham E.J."/>
            <person name="Richards T.A."/>
            <person name="Rocap G."/>
            <person name="Roy S.W."/>
            <person name="Sarai C."/>
            <person name="Schaack S."/>
            <person name="Shirato S."/>
            <person name="Slamovits C.H."/>
            <person name="Spencer D.F."/>
            <person name="Suzuki S."/>
            <person name="Worden A.Z."/>
            <person name="Zauner S."/>
            <person name="Barry K."/>
            <person name="Bell C."/>
            <person name="Bharti A.K."/>
            <person name="Crow J.A."/>
            <person name="Grimwood J."/>
            <person name="Kramer R."/>
            <person name="Lindquist E."/>
            <person name="Lucas S."/>
            <person name="Salamov A."/>
            <person name="McFadden G.I."/>
            <person name="Lane C.E."/>
            <person name="Keeling P.J."/>
            <person name="Gray M.W."/>
            <person name="Grigoriev I.V."/>
            <person name="Archibald J.M."/>
        </authorList>
    </citation>
    <scope>NUCLEOTIDE SEQUENCE</scope>
    <source>
        <strain evidence="5">CCMP2712</strain>
    </source>
</reference>
<dbReference type="AlphaFoldDB" id="L1K3P8"/>
<feature type="region of interest" description="Disordered" evidence="1">
    <location>
        <begin position="67"/>
        <end position="98"/>
    </location>
</feature>
<protein>
    <submittedName>
        <fullName evidence="3 4">Uncharacterized protein</fullName>
    </submittedName>
</protein>
<keyword evidence="5" id="KW-1185">Reference proteome</keyword>
<evidence type="ECO:0000313" key="5">
    <source>
        <dbReference type="Proteomes" id="UP000011087"/>
    </source>
</evidence>
<feature type="chain" id="PRO_5008772230" evidence="2">
    <location>
        <begin position="21"/>
        <end position="435"/>
    </location>
</feature>
<dbReference type="GeneID" id="17311962"/>
<dbReference type="Proteomes" id="UP000011087">
    <property type="component" value="Unassembled WGS sequence"/>
</dbReference>
<gene>
    <name evidence="3" type="ORF">GUITHDRAFT_131458</name>
</gene>
<keyword evidence="2" id="KW-0732">Signal</keyword>
<sequence>MRRPITVTIILTIIIPYASQEHPSSTSCKLRTRCGSSRLKVKSMDVSRLSLRGGSSDLDDEIESIIDNNAMIERETEQGSAEDAGKEKRKTPARKKRHPLPNTAELFREISGNIILFSDFPGKHATKDTQYGWKSDRYLMASDPNVTLFNEDRMVPFDDEPFNWMQTFDERYNETWNVSEWSRDIEVDEDGDMITDHVVLSVLHGVQINDKAIYINMSNSHWKPPKGWKRMSPDQSDYQDPPPIYYEPVDYAYITWSQPKQQGTSRWIIHIDCSNGPLFLGVMKKPATAPKVHPEELKTRAWGISEGGFLQITVNSQAPFAFFGVDRDVVPFYCTKTPGDSIRLLNVTQGLLQIPMSLRNDVIARWSIKRCVVQEKGSNESKSYEFWPGGRIKMDVEEEEAELEKIFEDMADDKVLEDFENAFAEYNKEIKIPVP</sequence>
<dbReference type="EnsemblProtists" id="EKX55202">
    <property type="protein sequence ID" value="EKX55202"/>
    <property type="gene ID" value="GUITHDRAFT_131458"/>
</dbReference>
<dbReference type="EMBL" id="JH992965">
    <property type="protein sequence ID" value="EKX55202.1"/>
    <property type="molecule type" value="Genomic_DNA"/>
</dbReference>
<proteinExistence type="predicted"/>
<dbReference type="PaxDb" id="55529-EKX55202"/>
<dbReference type="KEGG" id="gtt:GUITHDRAFT_131458"/>
<reference evidence="4" key="3">
    <citation type="submission" date="2016-03" db="UniProtKB">
        <authorList>
            <consortium name="EnsemblProtists"/>
        </authorList>
    </citation>
    <scope>IDENTIFICATION</scope>
</reference>
<feature type="compositionally biased region" description="Basic residues" evidence="1">
    <location>
        <begin position="87"/>
        <end position="98"/>
    </location>
</feature>
<feature type="signal peptide" evidence="2">
    <location>
        <begin position="1"/>
        <end position="20"/>
    </location>
</feature>
<name>L1K3P8_GUITC</name>
<evidence type="ECO:0000256" key="2">
    <source>
        <dbReference type="SAM" id="SignalP"/>
    </source>
</evidence>
<accession>L1K3P8</accession>
<organism evidence="3">
    <name type="scientific">Guillardia theta (strain CCMP2712)</name>
    <name type="common">Cryptophyte</name>
    <dbReference type="NCBI Taxonomy" id="905079"/>
    <lineage>
        <taxon>Eukaryota</taxon>
        <taxon>Cryptophyceae</taxon>
        <taxon>Pyrenomonadales</taxon>
        <taxon>Geminigeraceae</taxon>
        <taxon>Guillardia</taxon>
    </lineage>
</organism>
<reference evidence="3 5" key="1">
    <citation type="journal article" date="2012" name="Nature">
        <title>Algal genomes reveal evolutionary mosaicism and the fate of nucleomorphs.</title>
        <authorList>
            <consortium name="DOE Joint Genome Institute"/>
            <person name="Curtis B.A."/>
            <person name="Tanifuji G."/>
            <person name="Burki F."/>
            <person name="Gruber A."/>
            <person name="Irimia M."/>
            <person name="Maruyama S."/>
            <person name="Arias M.C."/>
            <person name="Ball S.G."/>
            <person name="Gile G.H."/>
            <person name="Hirakawa Y."/>
            <person name="Hopkins J.F."/>
            <person name="Kuo A."/>
            <person name="Rensing S.A."/>
            <person name="Schmutz J."/>
            <person name="Symeonidi A."/>
            <person name="Elias M."/>
            <person name="Eveleigh R.J."/>
            <person name="Herman E.K."/>
            <person name="Klute M.J."/>
            <person name="Nakayama T."/>
            <person name="Obornik M."/>
            <person name="Reyes-Prieto A."/>
            <person name="Armbrust E.V."/>
            <person name="Aves S.J."/>
            <person name="Beiko R.G."/>
            <person name="Coutinho P."/>
            <person name="Dacks J.B."/>
            <person name="Durnford D.G."/>
            <person name="Fast N.M."/>
            <person name="Green B.R."/>
            <person name="Grisdale C.J."/>
            <person name="Hempel F."/>
            <person name="Henrissat B."/>
            <person name="Hoppner M.P."/>
            <person name="Ishida K."/>
            <person name="Kim E."/>
            <person name="Koreny L."/>
            <person name="Kroth P.G."/>
            <person name="Liu Y."/>
            <person name="Malik S.B."/>
            <person name="Maier U.G."/>
            <person name="McRose D."/>
            <person name="Mock T."/>
            <person name="Neilson J.A."/>
            <person name="Onodera N.T."/>
            <person name="Poole A.M."/>
            <person name="Pritham E.J."/>
            <person name="Richards T.A."/>
            <person name="Rocap G."/>
            <person name="Roy S.W."/>
            <person name="Sarai C."/>
            <person name="Schaack S."/>
            <person name="Shirato S."/>
            <person name="Slamovits C.H."/>
            <person name="Spencer D.F."/>
            <person name="Suzuki S."/>
            <person name="Worden A.Z."/>
            <person name="Zauner S."/>
            <person name="Barry K."/>
            <person name="Bell C."/>
            <person name="Bharti A.K."/>
            <person name="Crow J.A."/>
            <person name="Grimwood J."/>
            <person name="Kramer R."/>
            <person name="Lindquist E."/>
            <person name="Lucas S."/>
            <person name="Salamov A."/>
            <person name="McFadden G.I."/>
            <person name="Lane C.E."/>
            <person name="Keeling P.J."/>
            <person name="Gray M.W."/>
            <person name="Grigoriev I.V."/>
            <person name="Archibald J.M."/>
        </authorList>
    </citation>
    <scope>NUCLEOTIDE SEQUENCE</scope>
    <source>
        <strain evidence="3 5">CCMP2712</strain>
    </source>
</reference>
<evidence type="ECO:0000256" key="1">
    <source>
        <dbReference type="SAM" id="MobiDB-lite"/>
    </source>
</evidence>